<accession>A0ABV5FZ93</accession>
<keyword evidence="2" id="KW-1185">Reference proteome</keyword>
<protein>
    <submittedName>
        <fullName evidence="1">Uncharacterized protein</fullName>
    </submittedName>
</protein>
<comment type="caution">
    <text evidence="1">The sequence shown here is derived from an EMBL/GenBank/DDBJ whole genome shotgun (WGS) entry which is preliminary data.</text>
</comment>
<evidence type="ECO:0000313" key="2">
    <source>
        <dbReference type="Proteomes" id="UP001589575"/>
    </source>
</evidence>
<evidence type="ECO:0000313" key="1">
    <source>
        <dbReference type="EMBL" id="MFB9071993.1"/>
    </source>
</evidence>
<gene>
    <name evidence="1" type="ORF">ACFFX0_12560</name>
</gene>
<reference evidence="1 2" key="1">
    <citation type="submission" date="2024-09" db="EMBL/GenBank/DDBJ databases">
        <authorList>
            <person name="Sun Q."/>
            <person name="Mori K."/>
        </authorList>
    </citation>
    <scope>NUCLEOTIDE SEQUENCE [LARGE SCALE GENOMIC DNA]</scope>
    <source>
        <strain evidence="1 2">CCM 7609</strain>
    </source>
</reference>
<sequence>MAGTAVAGQLTLQCRQISGRGEILHVPGLLGCFCLLTAAPHERDPLCCPSPCCQPLGRAGPEYALIMMVRGH</sequence>
<dbReference type="EMBL" id="JBHMFI010000001">
    <property type="protein sequence ID" value="MFB9071993.1"/>
    <property type="molecule type" value="Genomic_DNA"/>
</dbReference>
<proteinExistence type="predicted"/>
<dbReference type="Proteomes" id="UP001589575">
    <property type="component" value="Unassembled WGS sequence"/>
</dbReference>
<name>A0ABV5FZ93_9MICC</name>
<organism evidence="1 2">
    <name type="scientific">Citricoccus parietis</name>
    <dbReference type="NCBI Taxonomy" id="592307"/>
    <lineage>
        <taxon>Bacteria</taxon>
        <taxon>Bacillati</taxon>
        <taxon>Actinomycetota</taxon>
        <taxon>Actinomycetes</taxon>
        <taxon>Micrococcales</taxon>
        <taxon>Micrococcaceae</taxon>
        <taxon>Citricoccus</taxon>
    </lineage>
</organism>